<proteinExistence type="predicted"/>
<feature type="compositionally biased region" description="Basic residues" evidence="1">
    <location>
        <begin position="95"/>
        <end position="104"/>
    </location>
</feature>
<protein>
    <submittedName>
        <fullName evidence="2">Uncharacterized protein</fullName>
    </submittedName>
</protein>
<feature type="region of interest" description="Disordered" evidence="1">
    <location>
        <begin position="1"/>
        <end position="163"/>
    </location>
</feature>
<dbReference type="Proteomes" id="UP000286931">
    <property type="component" value="Unassembled WGS sequence"/>
</dbReference>
<feature type="compositionally biased region" description="Low complexity" evidence="1">
    <location>
        <begin position="203"/>
        <end position="225"/>
    </location>
</feature>
<comment type="caution">
    <text evidence="2">The sequence shown here is derived from an EMBL/GenBank/DDBJ whole genome shotgun (WGS) entry which is preliminary data.</text>
</comment>
<evidence type="ECO:0000313" key="2">
    <source>
        <dbReference type="EMBL" id="GCD97835.1"/>
    </source>
</evidence>
<sequence length="337" mass="35890">MCTAVREPSGSARPRDPAACGRPSPAPARVSATAKGPRGARTWDGQPPAARKVTRHSTHLDAAVTKPHVSVRRAFARSRAASRGRSTSAKPSTTQKRRTSRPHGARNPSPTSHERRATTAAPSAIPARDGTTPPAPPDRACPPPRKGPRVLASRFCGRPDSRGMRHVTASVPLGHRMGRWRRPAGSPAAAIPRSTARRRTARGGRWSARSRSPAAAVAVARYRSTTGRRQRRTHVPVATPGGSDSLGVSDDLVRRMGTPSGCLRVVLTAFPGCVGDCLLAGVLSPGMRGNGRGERGGRQRAVLARYRGCSGSRRHALGRRLMGERPTPGRESRSLRE</sequence>
<evidence type="ECO:0000313" key="3">
    <source>
        <dbReference type="Proteomes" id="UP000286931"/>
    </source>
</evidence>
<feature type="compositionally biased region" description="Basic and acidic residues" evidence="1">
    <location>
        <begin position="321"/>
        <end position="337"/>
    </location>
</feature>
<evidence type="ECO:0000256" key="1">
    <source>
        <dbReference type="SAM" id="MobiDB-lite"/>
    </source>
</evidence>
<gene>
    <name evidence="2" type="ORF">EHYA_05532</name>
</gene>
<dbReference type="EMBL" id="BIFH01000025">
    <property type="protein sequence ID" value="GCD97835.1"/>
    <property type="molecule type" value="Genomic_DNA"/>
</dbReference>
<keyword evidence="3" id="KW-1185">Reference proteome</keyword>
<feature type="region of interest" description="Disordered" evidence="1">
    <location>
        <begin position="314"/>
        <end position="337"/>
    </location>
</feature>
<feature type="region of interest" description="Disordered" evidence="1">
    <location>
        <begin position="177"/>
        <end position="243"/>
    </location>
</feature>
<feature type="compositionally biased region" description="Pro residues" evidence="1">
    <location>
        <begin position="133"/>
        <end position="145"/>
    </location>
</feature>
<feature type="compositionally biased region" description="Basic residues" evidence="1">
    <location>
        <begin position="69"/>
        <end position="82"/>
    </location>
</feature>
<dbReference type="AlphaFoldDB" id="A0A401YTF9"/>
<name>A0A401YTF9_9ACTN</name>
<accession>A0A401YTF9</accession>
<organism evidence="2 3">
    <name type="scientific">Embleya hyalina</name>
    <dbReference type="NCBI Taxonomy" id="516124"/>
    <lineage>
        <taxon>Bacteria</taxon>
        <taxon>Bacillati</taxon>
        <taxon>Actinomycetota</taxon>
        <taxon>Actinomycetes</taxon>
        <taxon>Kitasatosporales</taxon>
        <taxon>Streptomycetaceae</taxon>
        <taxon>Embleya</taxon>
    </lineage>
</organism>
<reference evidence="2 3" key="1">
    <citation type="submission" date="2018-12" db="EMBL/GenBank/DDBJ databases">
        <title>Draft genome sequence of Embleya hyalina NBRC 13850T.</title>
        <authorList>
            <person name="Komaki H."/>
            <person name="Hosoyama A."/>
            <person name="Kimura A."/>
            <person name="Ichikawa N."/>
            <person name="Tamura T."/>
        </authorList>
    </citation>
    <scope>NUCLEOTIDE SEQUENCE [LARGE SCALE GENOMIC DNA]</scope>
    <source>
        <strain evidence="2 3">NBRC 13850</strain>
    </source>
</reference>